<dbReference type="SUPFAM" id="SSF53335">
    <property type="entry name" value="S-adenosyl-L-methionine-dependent methyltransferases"/>
    <property type="match status" value="1"/>
</dbReference>
<dbReference type="Gene3D" id="3.40.50.150">
    <property type="entry name" value="Vaccinia Virus protein VP39"/>
    <property type="match status" value="1"/>
</dbReference>
<dbReference type="PANTHER" id="PTHR43464:SF19">
    <property type="entry name" value="UBIQUINONE BIOSYNTHESIS O-METHYLTRANSFERASE, MITOCHONDRIAL"/>
    <property type="match status" value="1"/>
</dbReference>
<keyword evidence="2 5" id="KW-0808">Transferase</keyword>
<dbReference type="CDD" id="cd02440">
    <property type="entry name" value="AdoMet_MTases"/>
    <property type="match status" value="1"/>
</dbReference>
<organism evidence="5 6">
    <name type="scientific">Rugamonas brunnea</name>
    <dbReference type="NCBI Taxonomy" id="2758569"/>
    <lineage>
        <taxon>Bacteria</taxon>
        <taxon>Pseudomonadati</taxon>
        <taxon>Pseudomonadota</taxon>
        <taxon>Betaproteobacteria</taxon>
        <taxon>Burkholderiales</taxon>
        <taxon>Oxalobacteraceae</taxon>
        <taxon>Telluria group</taxon>
        <taxon>Rugamonas</taxon>
    </lineage>
</organism>
<name>A0A7W2IE23_9BURK</name>
<dbReference type="EMBL" id="JACEZT010000021">
    <property type="protein sequence ID" value="MBA5639943.1"/>
    <property type="molecule type" value="Genomic_DNA"/>
</dbReference>
<dbReference type="GO" id="GO:0032259">
    <property type="term" value="P:methylation"/>
    <property type="evidence" value="ECO:0007669"/>
    <property type="project" value="UniProtKB-KW"/>
</dbReference>
<sequence>MTESEFDGFADEYRAQHAANIALSGESPDFFAEYKVADIAATLAARGRSGAGLRILDFGAGIGNSVPYFHKHLPGARITCLDVSGKCLALGEARFPGLAEFVLFDGRQLPFPDGTFDVILCACVLHHIDPAEHATVLAGLHRLLSERGQLFVFEHNPWNPLTVRAVNTCPFDVNARLISAPALAATLRRAGYGGVERRFRIFFPGLLRRLRPLERWLRWCPAGAQYCLMARR</sequence>
<dbReference type="Proteomes" id="UP000534388">
    <property type="component" value="Unassembled WGS sequence"/>
</dbReference>
<evidence type="ECO:0000256" key="1">
    <source>
        <dbReference type="ARBA" id="ARBA00022603"/>
    </source>
</evidence>
<dbReference type="GO" id="GO:0008757">
    <property type="term" value="F:S-adenosylmethionine-dependent methyltransferase activity"/>
    <property type="evidence" value="ECO:0007669"/>
    <property type="project" value="InterPro"/>
</dbReference>
<gene>
    <name evidence="5" type="ORF">H3H37_23055</name>
</gene>
<evidence type="ECO:0000313" key="5">
    <source>
        <dbReference type="EMBL" id="MBA5639943.1"/>
    </source>
</evidence>
<evidence type="ECO:0000313" key="6">
    <source>
        <dbReference type="Proteomes" id="UP000534388"/>
    </source>
</evidence>
<dbReference type="AlphaFoldDB" id="A0A7W2IE23"/>
<keyword evidence="6" id="KW-1185">Reference proteome</keyword>
<feature type="domain" description="Methyltransferase type 11" evidence="4">
    <location>
        <begin position="56"/>
        <end position="152"/>
    </location>
</feature>
<dbReference type="Pfam" id="PF08241">
    <property type="entry name" value="Methyltransf_11"/>
    <property type="match status" value="1"/>
</dbReference>
<comment type="caution">
    <text evidence="5">The sequence shown here is derived from an EMBL/GenBank/DDBJ whole genome shotgun (WGS) entry which is preliminary data.</text>
</comment>
<keyword evidence="1 5" id="KW-0489">Methyltransferase</keyword>
<reference evidence="5 6" key="1">
    <citation type="submission" date="2020-07" db="EMBL/GenBank/DDBJ databases">
        <title>Novel species isolated from subtropical streams in China.</title>
        <authorList>
            <person name="Lu H."/>
        </authorList>
    </citation>
    <scope>NUCLEOTIDE SEQUENCE [LARGE SCALE GENOMIC DNA]</scope>
    <source>
        <strain evidence="5 6">LX20W</strain>
    </source>
</reference>
<proteinExistence type="predicted"/>
<keyword evidence="3" id="KW-0949">S-adenosyl-L-methionine</keyword>
<evidence type="ECO:0000259" key="4">
    <source>
        <dbReference type="Pfam" id="PF08241"/>
    </source>
</evidence>
<protein>
    <submittedName>
        <fullName evidence="5">Class I SAM-dependent methyltransferase</fullName>
    </submittedName>
</protein>
<dbReference type="InterPro" id="IPR013216">
    <property type="entry name" value="Methyltransf_11"/>
</dbReference>
<accession>A0A7W2IE23</accession>
<evidence type="ECO:0000256" key="2">
    <source>
        <dbReference type="ARBA" id="ARBA00022679"/>
    </source>
</evidence>
<dbReference type="InterPro" id="IPR029063">
    <property type="entry name" value="SAM-dependent_MTases_sf"/>
</dbReference>
<dbReference type="PANTHER" id="PTHR43464">
    <property type="entry name" value="METHYLTRANSFERASE"/>
    <property type="match status" value="1"/>
</dbReference>
<evidence type="ECO:0000256" key="3">
    <source>
        <dbReference type="ARBA" id="ARBA00022691"/>
    </source>
</evidence>